<feature type="transmembrane region" description="Helical" evidence="1">
    <location>
        <begin position="12"/>
        <end position="31"/>
    </location>
</feature>
<proteinExistence type="predicted"/>
<dbReference type="Proteomes" id="UP000609346">
    <property type="component" value="Unassembled WGS sequence"/>
</dbReference>
<gene>
    <name evidence="2" type="ORF">H8B09_11095</name>
</gene>
<protein>
    <submittedName>
        <fullName evidence="2">Uncharacterized protein</fullName>
    </submittedName>
</protein>
<evidence type="ECO:0000256" key="1">
    <source>
        <dbReference type="SAM" id="Phobius"/>
    </source>
</evidence>
<organism evidence="2 3">
    <name type="scientific">Paenibacillus terricola</name>
    <dbReference type="NCBI Taxonomy" id="2763503"/>
    <lineage>
        <taxon>Bacteria</taxon>
        <taxon>Bacillati</taxon>
        <taxon>Bacillota</taxon>
        <taxon>Bacilli</taxon>
        <taxon>Bacillales</taxon>
        <taxon>Paenibacillaceae</taxon>
        <taxon>Paenibacillus</taxon>
    </lineage>
</organism>
<name>A0ABR8MTL5_9BACL</name>
<keyword evidence="3" id="KW-1185">Reference proteome</keyword>
<keyword evidence="1" id="KW-0472">Membrane</keyword>
<keyword evidence="1" id="KW-0812">Transmembrane</keyword>
<evidence type="ECO:0000313" key="3">
    <source>
        <dbReference type="Proteomes" id="UP000609346"/>
    </source>
</evidence>
<evidence type="ECO:0000313" key="2">
    <source>
        <dbReference type="EMBL" id="MBD3919301.1"/>
    </source>
</evidence>
<dbReference type="RefSeq" id="WP_191203557.1">
    <property type="nucleotide sequence ID" value="NZ_JACXZA010000002.1"/>
</dbReference>
<accession>A0ABR8MTL5</accession>
<sequence length="378" mass="41076">MGLLNHKRRLVYSVISGVVLAAAAGGSLILLNKHNAEDNLIVSDKALTIVQQKDGNTVTIQMGMSKEQIDNLLGEPEAYLSPEGSDYYMYDDVTVGYMDDHLALFSFGENSSLSNGISLETSPNEAVEKLGEASIPNSMAYGYHWDSKTDSLDLVQGEELMKQLEGQPDFYQLQFGSNALGSLSSIQISRSDYTQALEKHVTQMNEAVILDEPALPITLADLSMIKVDGGAQSAISLGMTRKEAEAIVGEPISDSRIGGVGYDGILVAYRNDKVVALTIRLSEESKTLYKTVRGAGLLNSRKVIEGLYGLATSYQSPYLTYLISSGDTVGSLHLLTEAEMNESTNKPSYYLSMLLNTNDDELVEFLSISDLQFAMTGK</sequence>
<reference evidence="2 3" key="1">
    <citation type="submission" date="2020-09" db="EMBL/GenBank/DDBJ databases">
        <title>Paenibacillus sp. strain PR3 16S rRNA gene Genome sequencing and assembly.</title>
        <authorList>
            <person name="Kim J."/>
        </authorList>
    </citation>
    <scope>NUCLEOTIDE SEQUENCE [LARGE SCALE GENOMIC DNA]</scope>
    <source>
        <strain evidence="2 3">PR3</strain>
    </source>
</reference>
<dbReference type="EMBL" id="JACXZA010000002">
    <property type="protein sequence ID" value="MBD3919301.1"/>
    <property type="molecule type" value="Genomic_DNA"/>
</dbReference>
<comment type="caution">
    <text evidence="2">The sequence shown here is derived from an EMBL/GenBank/DDBJ whole genome shotgun (WGS) entry which is preliminary data.</text>
</comment>
<keyword evidence="1" id="KW-1133">Transmembrane helix</keyword>